<gene>
    <name evidence="1" type="ORF">S01H1_78872</name>
</gene>
<organism evidence="1">
    <name type="scientific">marine sediment metagenome</name>
    <dbReference type="NCBI Taxonomy" id="412755"/>
    <lineage>
        <taxon>unclassified sequences</taxon>
        <taxon>metagenomes</taxon>
        <taxon>ecological metagenomes</taxon>
    </lineage>
</organism>
<proteinExistence type="predicted"/>
<dbReference type="EMBL" id="BARS01053114">
    <property type="protein sequence ID" value="GAG48826.1"/>
    <property type="molecule type" value="Genomic_DNA"/>
</dbReference>
<accession>X0ZKK6</accession>
<comment type="caution">
    <text evidence="1">The sequence shown here is derived from an EMBL/GenBank/DDBJ whole genome shotgun (WGS) entry which is preliminary data.</text>
</comment>
<feature type="non-terminal residue" evidence="1">
    <location>
        <position position="97"/>
    </location>
</feature>
<dbReference type="Gene3D" id="3.90.79.10">
    <property type="entry name" value="Nucleoside Triphosphate Pyrophosphohydrolase"/>
    <property type="match status" value="1"/>
</dbReference>
<protein>
    <submittedName>
        <fullName evidence="1">Uncharacterized protein</fullName>
    </submittedName>
</protein>
<evidence type="ECO:0000313" key="1">
    <source>
        <dbReference type="EMBL" id="GAG48826.1"/>
    </source>
</evidence>
<dbReference type="AlphaFoldDB" id="X0ZKK6"/>
<reference evidence="1" key="1">
    <citation type="journal article" date="2014" name="Front. Microbiol.">
        <title>High frequency of phylogenetically diverse reductive dehalogenase-homologous genes in deep subseafloor sedimentary metagenomes.</title>
        <authorList>
            <person name="Kawai M."/>
            <person name="Futagami T."/>
            <person name="Toyoda A."/>
            <person name="Takaki Y."/>
            <person name="Nishi S."/>
            <person name="Hori S."/>
            <person name="Arai W."/>
            <person name="Tsubouchi T."/>
            <person name="Morono Y."/>
            <person name="Uchiyama I."/>
            <person name="Ito T."/>
            <person name="Fujiyama A."/>
            <person name="Inagaki F."/>
            <person name="Takami H."/>
        </authorList>
    </citation>
    <scope>NUCLEOTIDE SEQUENCE</scope>
    <source>
        <strain evidence="1">Expedition CK06-06</strain>
    </source>
</reference>
<name>X0ZKK6_9ZZZZ</name>
<sequence>MPREEQVLVIERKVLEQVGMFQGLTFDVERYLREFFVQGVPRFMPRSQVEKNPAYKQLIPYVLMSYEGKYLSYVRGKRAGEARLVGNRSIGIGGHIN</sequence>